<proteinExistence type="predicted"/>
<dbReference type="PANTHER" id="PTHR30213:SF0">
    <property type="entry name" value="UPF0761 MEMBRANE PROTEIN YIHY"/>
    <property type="match status" value="1"/>
</dbReference>
<feature type="transmembrane region" description="Helical" evidence="7">
    <location>
        <begin position="85"/>
        <end position="107"/>
    </location>
</feature>
<evidence type="ECO:0000256" key="4">
    <source>
        <dbReference type="ARBA" id="ARBA00022989"/>
    </source>
</evidence>
<feature type="region of interest" description="Disordered" evidence="6">
    <location>
        <begin position="1"/>
        <end position="38"/>
    </location>
</feature>
<feature type="transmembrane region" description="Helical" evidence="7">
    <location>
        <begin position="184"/>
        <end position="210"/>
    </location>
</feature>
<sequence>MPPPTDPRLEATRPTDHSQAEQFKRPDKTVPDYSPEARRKAAKLRARDPMLPAIERPTGVKRALQVAKQALAGTWNDGFIHAGNLAYVTLFAIFPFFIFGAALFSLLGEDADRSVAINSVLRALPSNVAEAIAPDARTVINARSGWLLAFGAAASLWTVGGLVETIRDILRRAYGTRPTRSFWWYRLTSAGIIVGAVLLLVAGLLTQVLIGAIEEAIDVWFPQLLHVVDALALSRIVPVAAVYCSIFLLFLSLTPHRYRGKRYHKWPGALLVTLWWLGVTIAFPPLLRSLFSYSLTYGSLAGIMITLFFFWLIGLGMVAGAELNAVLAVSPEEESAGMVQDNEQEKAR</sequence>
<dbReference type="InterPro" id="IPR017039">
    <property type="entry name" value="Virul_fac_BrkB"/>
</dbReference>
<dbReference type="EMBL" id="CP119316">
    <property type="protein sequence ID" value="WEK45543.1"/>
    <property type="molecule type" value="Genomic_DNA"/>
</dbReference>
<feature type="transmembrane region" description="Helical" evidence="7">
    <location>
        <begin position="266"/>
        <end position="287"/>
    </location>
</feature>
<dbReference type="AlphaFoldDB" id="A0AAJ5X4Q2"/>
<evidence type="ECO:0000256" key="5">
    <source>
        <dbReference type="ARBA" id="ARBA00023136"/>
    </source>
</evidence>
<evidence type="ECO:0000256" key="7">
    <source>
        <dbReference type="SAM" id="Phobius"/>
    </source>
</evidence>
<feature type="transmembrane region" description="Helical" evidence="7">
    <location>
        <begin position="230"/>
        <end position="254"/>
    </location>
</feature>
<keyword evidence="3 7" id="KW-0812">Transmembrane</keyword>
<evidence type="ECO:0000256" key="3">
    <source>
        <dbReference type="ARBA" id="ARBA00022692"/>
    </source>
</evidence>
<dbReference type="KEGG" id="acob:P0Y56_10920"/>
<evidence type="ECO:0000256" key="2">
    <source>
        <dbReference type="ARBA" id="ARBA00022475"/>
    </source>
</evidence>
<evidence type="ECO:0000256" key="6">
    <source>
        <dbReference type="SAM" id="MobiDB-lite"/>
    </source>
</evidence>
<keyword evidence="4 7" id="KW-1133">Transmembrane helix</keyword>
<dbReference type="Proteomes" id="UP001218362">
    <property type="component" value="Chromosome"/>
</dbReference>
<gene>
    <name evidence="8" type="ORF">P0Y56_10920</name>
</gene>
<keyword evidence="5 7" id="KW-0472">Membrane</keyword>
<reference evidence="8" key="1">
    <citation type="submission" date="2023-03" db="EMBL/GenBank/DDBJ databases">
        <title>Andean soil-derived lignocellulolytic bacterial consortium as a source of novel taxa and putative plastic-active enzymes.</title>
        <authorList>
            <person name="Diaz-Garcia L."/>
            <person name="Chuvochina M."/>
            <person name="Feuerriegel G."/>
            <person name="Bunk B."/>
            <person name="Sproer C."/>
            <person name="Streit W.R."/>
            <person name="Rodriguez L.M."/>
            <person name="Overmann J."/>
            <person name="Jimenez D.J."/>
        </authorList>
    </citation>
    <scope>NUCLEOTIDE SEQUENCE</scope>
    <source>
        <strain evidence="8">MAG 26</strain>
    </source>
</reference>
<evidence type="ECO:0000313" key="8">
    <source>
        <dbReference type="EMBL" id="WEK45543.1"/>
    </source>
</evidence>
<accession>A0AAJ5X4Q2</accession>
<feature type="transmembrane region" description="Helical" evidence="7">
    <location>
        <begin position="293"/>
        <end position="313"/>
    </location>
</feature>
<dbReference type="PANTHER" id="PTHR30213">
    <property type="entry name" value="INNER MEMBRANE PROTEIN YHJD"/>
    <property type="match status" value="1"/>
</dbReference>
<dbReference type="Pfam" id="PF03631">
    <property type="entry name" value="Virul_fac_BrkB"/>
    <property type="match status" value="1"/>
</dbReference>
<evidence type="ECO:0000256" key="1">
    <source>
        <dbReference type="ARBA" id="ARBA00004651"/>
    </source>
</evidence>
<evidence type="ECO:0000313" key="9">
    <source>
        <dbReference type="Proteomes" id="UP001218362"/>
    </source>
</evidence>
<dbReference type="GO" id="GO:0005886">
    <property type="term" value="C:plasma membrane"/>
    <property type="evidence" value="ECO:0007669"/>
    <property type="project" value="UniProtKB-SubCell"/>
</dbReference>
<keyword evidence="2" id="KW-1003">Cell membrane</keyword>
<protein>
    <submittedName>
        <fullName evidence="8">YihY/virulence factor BrkB family protein</fullName>
    </submittedName>
</protein>
<name>A0AAJ5X4Q2_9SPHN</name>
<comment type="subcellular location">
    <subcellularLocation>
        <location evidence="1">Cell membrane</location>
        <topology evidence="1">Multi-pass membrane protein</topology>
    </subcellularLocation>
</comment>
<organism evidence="8 9">
    <name type="scientific">Candidatus Andeanibacterium colombiense</name>
    <dbReference type="NCBI Taxonomy" id="3121345"/>
    <lineage>
        <taxon>Bacteria</taxon>
        <taxon>Pseudomonadati</taxon>
        <taxon>Pseudomonadota</taxon>
        <taxon>Alphaproteobacteria</taxon>
        <taxon>Sphingomonadales</taxon>
        <taxon>Sphingomonadaceae</taxon>
        <taxon>Candidatus Andeanibacterium</taxon>
    </lineage>
</organism>
<feature type="compositionally biased region" description="Basic and acidic residues" evidence="6">
    <location>
        <begin position="7"/>
        <end position="38"/>
    </location>
</feature>